<evidence type="ECO:0000256" key="13">
    <source>
        <dbReference type="ARBA" id="ARBA00023136"/>
    </source>
</evidence>
<keyword evidence="8 19" id="KW-0169">Cobalamin biosynthesis</keyword>
<comment type="cofactor">
    <cofactor evidence="1 19">
        <name>Mg(2+)</name>
        <dbReference type="ChEBI" id="CHEBI:18420"/>
    </cofactor>
</comment>
<feature type="transmembrane region" description="Helical" evidence="19">
    <location>
        <begin position="29"/>
        <end position="51"/>
    </location>
</feature>
<evidence type="ECO:0000256" key="15">
    <source>
        <dbReference type="ARBA" id="ARBA00032605"/>
    </source>
</evidence>
<sequence length="246" mass="25467">MRAFLVALQFLTRVPVRFADSPSQQTVAGSLLWYPAVGLLIGLMLWLFSWLLDGQAPLLSAALILSAWVGISGALHLDGLADCADAIVGGRGNRERMLAIMKDAAAGPMGVSAIVLVLILKLGALSSAHDWPTLVLPPLLARGLVPLLFLSTPYVRRDGLGSAMAEHLPRNVLVPVLGLGGLATLVATPLAAMPALIAAAAVLWLLRAAAIRQLGGFTGDVAGALVELAETTILVALVLVSSGHST</sequence>
<evidence type="ECO:0000256" key="18">
    <source>
        <dbReference type="ARBA" id="ARBA00049504"/>
    </source>
</evidence>
<evidence type="ECO:0000256" key="1">
    <source>
        <dbReference type="ARBA" id="ARBA00001946"/>
    </source>
</evidence>
<dbReference type="NCBIfam" id="NF001278">
    <property type="entry name" value="PRK00235.1-5"/>
    <property type="match status" value="1"/>
</dbReference>
<evidence type="ECO:0000256" key="14">
    <source>
        <dbReference type="ARBA" id="ARBA00025228"/>
    </source>
</evidence>
<keyword evidence="11 19" id="KW-0460">Magnesium</keyword>
<comment type="catalytic activity">
    <reaction evidence="17 19">
        <text>alpha-ribazole + adenosylcob(III)inamide-GDP = adenosylcob(III)alamin + GMP + H(+)</text>
        <dbReference type="Rhea" id="RHEA:16049"/>
        <dbReference type="ChEBI" id="CHEBI:10329"/>
        <dbReference type="ChEBI" id="CHEBI:15378"/>
        <dbReference type="ChEBI" id="CHEBI:18408"/>
        <dbReference type="ChEBI" id="CHEBI:58115"/>
        <dbReference type="ChEBI" id="CHEBI:60487"/>
        <dbReference type="EC" id="2.7.8.26"/>
    </reaction>
</comment>
<keyword evidence="13 19" id="KW-0472">Membrane</keyword>
<protein>
    <recommendedName>
        <fullName evidence="6 19">Adenosylcobinamide-GDP ribazoletransferase</fullName>
        <ecNumber evidence="5 19">2.7.8.26</ecNumber>
    </recommendedName>
    <alternativeName>
        <fullName evidence="16 19">Cobalamin synthase</fullName>
    </alternativeName>
    <alternativeName>
        <fullName evidence="15 19">Cobalamin-5'-phosphate synthase</fullName>
    </alternativeName>
</protein>
<evidence type="ECO:0000256" key="2">
    <source>
        <dbReference type="ARBA" id="ARBA00004651"/>
    </source>
</evidence>
<feature type="transmembrane region" description="Helical" evidence="19">
    <location>
        <begin position="97"/>
        <end position="119"/>
    </location>
</feature>
<evidence type="ECO:0000256" key="12">
    <source>
        <dbReference type="ARBA" id="ARBA00022989"/>
    </source>
</evidence>
<name>A0ABU2WJF7_9GAMM</name>
<keyword evidence="10 19" id="KW-0812">Transmembrane</keyword>
<evidence type="ECO:0000256" key="19">
    <source>
        <dbReference type="HAMAP-Rule" id="MF_00719"/>
    </source>
</evidence>
<evidence type="ECO:0000256" key="17">
    <source>
        <dbReference type="ARBA" id="ARBA00048623"/>
    </source>
</evidence>
<dbReference type="PANTHER" id="PTHR34148">
    <property type="entry name" value="ADENOSYLCOBINAMIDE-GDP RIBAZOLETRANSFERASE"/>
    <property type="match status" value="1"/>
</dbReference>
<comment type="similarity">
    <text evidence="4 19">Belongs to the CobS family.</text>
</comment>
<evidence type="ECO:0000256" key="4">
    <source>
        <dbReference type="ARBA" id="ARBA00010561"/>
    </source>
</evidence>
<keyword evidence="12 19" id="KW-1133">Transmembrane helix</keyword>
<reference evidence="20 21" key="1">
    <citation type="submission" date="2023-09" db="EMBL/GenBank/DDBJ databases">
        <authorList>
            <person name="Rey-Velasco X."/>
        </authorList>
    </citation>
    <scope>NUCLEOTIDE SEQUENCE [LARGE SCALE GENOMIC DNA]</scope>
    <source>
        <strain evidence="20 21">W345</strain>
    </source>
</reference>
<dbReference type="Pfam" id="PF02654">
    <property type="entry name" value="CobS"/>
    <property type="match status" value="1"/>
</dbReference>
<dbReference type="GO" id="GO:0051073">
    <property type="term" value="F:adenosylcobinamide-GDP ribazoletransferase activity"/>
    <property type="evidence" value="ECO:0007669"/>
    <property type="project" value="UniProtKB-EC"/>
</dbReference>
<gene>
    <name evidence="19" type="primary">cobS</name>
    <name evidence="20" type="ORF">RM530_07545</name>
</gene>
<accession>A0ABU2WJF7</accession>
<keyword evidence="21" id="KW-1185">Reference proteome</keyword>
<evidence type="ECO:0000313" key="20">
    <source>
        <dbReference type="EMBL" id="MDT0497217.1"/>
    </source>
</evidence>
<evidence type="ECO:0000256" key="11">
    <source>
        <dbReference type="ARBA" id="ARBA00022842"/>
    </source>
</evidence>
<keyword evidence="7 19" id="KW-1003">Cell membrane</keyword>
<dbReference type="Proteomes" id="UP001254608">
    <property type="component" value="Unassembled WGS sequence"/>
</dbReference>
<evidence type="ECO:0000256" key="10">
    <source>
        <dbReference type="ARBA" id="ARBA00022692"/>
    </source>
</evidence>
<comment type="catalytic activity">
    <reaction evidence="18 19">
        <text>alpha-ribazole 5'-phosphate + adenosylcob(III)inamide-GDP = adenosylcob(III)alamin 5'-phosphate + GMP + H(+)</text>
        <dbReference type="Rhea" id="RHEA:23560"/>
        <dbReference type="ChEBI" id="CHEBI:15378"/>
        <dbReference type="ChEBI" id="CHEBI:57918"/>
        <dbReference type="ChEBI" id="CHEBI:58115"/>
        <dbReference type="ChEBI" id="CHEBI:60487"/>
        <dbReference type="ChEBI" id="CHEBI:60493"/>
        <dbReference type="EC" id="2.7.8.26"/>
    </reaction>
</comment>
<dbReference type="RefSeq" id="WP_311364609.1">
    <property type="nucleotide sequence ID" value="NZ_JAVRIC010000008.1"/>
</dbReference>
<proteinExistence type="inferred from homology"/>
<evidence type="ECO:0000256" key="9">
    <source>
        <dbReference type="ARBA" id="ARBA00022679"/>
    </source>
</evidence>
<evidence type="ECO:0000256" key="6">
    <source>
        <dbReference type="ARBA" id="ARBA00015850"/>
    </source>
</evidence>
<dbReference type="HAMAP" id="MF_00719">
    <property type="entry name" value="CobS"/>
    <property type="match status" value="1"/>
</dbReference>
<comment type="caution">
    <text evidence="20">The sequence shown here is derived from an EMBL/GenBank/DDBJ whole genome shotgun (WGS) entry which is preliminary data.</text>
</comment>
<feature type="transmembrane region" description="Helical" evidence="19">
    <location>
        <begin position="58"/>
        <end position="77"/>
    </location>
</feature>
<evidence type="ECO:0000256" key="7">
    <source>
        <dbReference type="ARBA" id="ARBA00022475"/>
    </source>
</evidence>
<dbReference type="PANTHER" id="PTHR34148:SF1">
    <property type="entry name" value="ADENOSYLCOBINAMIDE-GDP RIBAZOLETRANSFERASE"/>
    <property type="match status" value="1"/>
</dbReference>
<dbReference type="NCBIfam" id="TIGR00317">
    <property type="entry name" value="cobS"/>
    <property type="match status" value="1"/>
</dbReference>
<evidence type="ECO:0000313" key="21">
    <source>
        <dbReference type="Proteomes" id="UP001254608"/>
    </source>
</evidence>
<evidence type="ECO:0000256" key="16">
    <source>
        <dbReference type="ARBA" id="ARBA00032853"/>
    </source>
</evidence>
<dbReference type="EC" id="2.7.8.26" evidence="5 19"/>
<feature type="transmembrane region" description="Helical" evidence="19">
    <location>
        <begin position="172"/>
        <end position="205"/>
    </location>
</feature>
<keyword evidence="9 19" id="KW-0808">Transferase</keyword>
<evidence type="ECO:0000256" key="8">
    <source>
        <dbReference type="ARBA" id="ARBA00022573"/>
    </source>
</evidence>
<evidence type="ECO:0000256" key="3">
    <source>
        <dbReference type="ARBA" id="ARBA00004663"/>
    </source>
</evidence>
<organism evidence="20 21">
    <name type="scientific">Banduia mediterranea</name>
    <dbReference type="NCBI Taxonomy" id="3075609"/>
    <lineage>
        <taxon>Bacteria</taxon>
        <taxon>Pseudomonadati</taxon>
        <taxon>Pseudomonadota</taxon>
        <taxon>Gammaproteobacteria</taxon>
        <taxon>Nevskiales</taxon>
        <taxon>Algiphilaceae</taxon>
        <taxon>Banduia</taxon>
    </lineage>
</organism>
<dbReference type="EMBL" id="JAVRIC010000008">
    <property type="protein sequence ID" value="MDT0497217.1"/>
    <property type="molecule type" value="Genomic_DNA"/>
</dbReference>
<comment type="subcellular location">
    <subcellularLocation>
        <location evidence="2 19">Cell membrane</location>
        <topology evidence="2 19">Multi-pass membrane protein</topology>
    </subcellularLocation>
</comment>
<dbReference type="InterPro" id="IPR003805">
    <property type="entry name" value="CobS"/>
</dbReference>
<comment type="function">
    <text evidence="14 19">Joins adenosylcobinamide-GDP and alpha-ribazole to generate adenosylcobalamin (Ado-cobalamin). Also synthesizes adenosylcobalamin 5'-phosphate from adenosylcobinamide-GDP and alpha-ribazole 5'-phosphate.</text>
</comment>
<comment type="pathway">
    <text evidence="3 19">Cofactor biosynthesis; adenosylcobalamin biosynthesis; adenosylcobalamin from cob(II)yrinate a,c-diamide: step 7/7.</text>
</comment>
<evidence type="ECO:0000256" key="5">
    <source>
        <dbReference type="ARBA" id="ARBA00013200"/>
    </source>
</evidence>